<proteinExistence type="inferred from homology"/>
<dbReference type="Gene3D" id="3.40.50.1980">
    <property type="entry name" value="Nitrogenase molybdenum iron protein domain"/>
    <property type="match status" value="2"/>
</dbReference>
<reference evidence="7 8" key="1">
    <citation type="submission" date="2024-09" db="EMBL/GenBank/DDBJ databases">
        <title>The Natural Products Discovery Center: Release of the First 8490 Sequenced Strains for Exploring Actinobacteria Biosynthetic Diversity.</title>
        <authorList>
            <person name="Kalkreuter E."/>
            <person name="Kautsar S.A."/>
            <person name="Yang D."/>
            <person name="Bader C.D."/>
            <person name="Teijaro C.N."/>
            <person name="Fluegel L."/>
            <person name="Davis C.M."/>
            <person name="Simpson J.R."/>
            <person name="Lauterbach L."/>
            <person name="Steele A.D."/>
            <person name="Gui C."/>
            <person name="Meng S."/>
            <person name="Li G."/>
            <person name="Viehrig K."/>
            <person name="Ye F."/>
            <person name="Su P."/>
            <person name="Kiefer A.F."/>
            <person name="Nichols A."/>
            <person name="Cepeda A.J."/>
            <person name="Yan W."/>
            <person name="Fan B."/>
            <person name="Jiang Y."/>
            <person name="Adhikari A."/>
            <person name="Zheng C.-J."/>
            <person name="Schuster L."/>
            <person name="Cowan T.M."/>
            <person name="Smanski M.J."/>
            <person name="Chevrette M.G."/>
            <person name="De Carvalho L.P.S."/>
            <person name="Shen B."/>
        </authorList>
    </citation>
    <scope>NUCLEOTIDE SEQUENCE [LARGE SCALE GENOMIC DNA]</scope>
    <source>
        <strain evidence="7 8">NPDC058753</strain>
    </source>
</reference>
<evidence type="ECO:0000256" key="1">
    <source>
        <dbReference type="ARBA" id="ARBA00004196"/>
    </source>
</evidence>
<dbReference type="InterPro" id="IPR002491">
    <property type="entry name" value="ABC_transptr_periplasmic_BD"/>
</dbReference>
<evidence type="ECO:0000313" key="8">
    <source>
        <dbReference type="Proteomes" id="UP001599542"/>
    </source>
</evidence>
<evidence type="ECO:0000259" key="6">
    <source>
        <dbReference type="PROSITE" id="PS50983"/>
    </source>
</evidence>
<evidence type="ECO:0000256" key="4">
    <source>
        <dbReference type="ARBA" id="ARBA00022729"/>
    </source>
</evidence>
<feature type="chain" id="PRO_5045262251" evidence="5">
    <location>
        <begin position="24"/>
        <end position="335"/>
    </location>
</feature>
<feature type="domain" description="Fe/B12 periplasmic-binding" evidence="6">
    <location>
        <begin position="71"/>
        <end position="335"/>
    </location>
</feature>
<dbReference type="PANTHER" id="PTHR30532">
    <property type="entry name" value="IRON III DICITRATE-BINDING PERIPLASMIC PROTEIN"/>
    <property type="match status" value="1"/>
</dbReference>
<dbReference type="PROSITE" id="PS50983">
    <property type="entry name" value="FE_B12_PBP"/>
    <property type="match status" value="1"/>
</dbReference>
<evidence type="ECO:0000256" key="2">
    <source>
        <dbReference type="ARBA" id="ARBA00008814"/>
    </source>
</evidence>
<dbReference type="PANTHER" id="PTHR30532:SF1">
    <property type="entry name" value="IRON(3+)-HYDROXAMATE-BINDING PROTEIN FHUD"/>
    <property type="match status" value="1"/>
</dbReference>
<dbReference type="PROSITE" id="PS51257">
    <property type="entry name" value="PROKAR_LIPOPROTEIN"/>
    <property type="match status" value="1"/>
</dbReference>
<protein>
    <submittedName>
        <fullName evidence="7">ABC transporter substrate-binding protein</fullName>
    </submittedName>
</protein>
<comment type="similarity">
    <text evidence="2">Belongs to the bacterial solute-binding protein 8 family.</text>
</comment>
<gene>
    <name evidence="7" type="ORF">ACFW6T_28260</name>
</gene>
<dbReference type="Pfam" id="PF01497">
    <property type="entry name" value="Peripla_BP_2"/>
    <property type="match status" value="1"/>
</dbReference>
<keyword evidence="8" id="KW-1185">Reference proteome</keyword>
<keyword evidence="3" id="KW-0813">Transport</keyword>
<dbReference type="RefSeq" id="WP_380315275.1">
    <property type="nucleotide sequence ID" value="NZ_JBHYPW010000001.1"/>
</dbReference>
<dbReference type="SUPFAM" id="SSF53807">
    <property type="entry name" value="Helical backbone' metal receptor"/>
    <property type="match status" value="1"/>
</dbReference>
<comment type="subcellular location">
    <subcellularLocation>
        <location evidence="1">Cell envelope</location>
    </subcellularLocation>
</comment>
<accession>A0ABW6GT34</accession>
<dbReference type="EMBL" id="JBHYPX010000070">
    <property type="protein sequence ID" value="MFE1355876.1"/>
    <property type="molecule type" value="Genomic_DNA"/>
</dbReference>
<comment type="caution">
    <text evidence="7">The sequence shown here is derived from an EMBL/GenBank/DDBJ whole genome shotgun (WGS) entry which is preliminary data.</text>
</comment>
<dbReference type="Proteomes" id="UP001599542">
    <property type="component" value="Unassembled WGS sequence"/>
</dbReference>
<evidence type="ECO:0000313" key="7">
    <source>
        <dbReference type="EMBL" id="MFE1355876.1"/>
    </source>
</evidence>
<organism evidence="7 8">
    <name type="scientific">Kitasatospora phosalacinea</name>
    <dbReference type="NCBI Taxonomy" id="2065"/>
    <lineage>
        <taxon>Bacteria</taxon>
        <taxon>Bacillati</taxon>
        <taxon>Actinomycetota</taxon>
        <taxon>Actinomycetes</taxon>
        <taxon>Kitasatosporales</taxon>
        <taxon>Streptomycetaceae</taxon>
        <taxon>Kitasatospora</taxon>
    </lineage>
</organism>
<dbReference type="InterPro" id="IPR051313">
    <property type="entry name" value="Bact_iron-sidero_bind"/>
</dbReference>
<sequence length="335" mass="34799">MNTRALTSRTARAFAAAAAVALAATACGSSGDSGDSGKDAAPGAGGGAVNTAGPVTVEATNGKVTVPAGVQRIVSISYATGALLDLGVQPVGTSTIDENNPMELLPSQTEAAKKIEPIGSGIEINIEKVASLRPDLIIVEGATAFDWGVSKLEGIAPTLYFGIDKPVDLLNAQEKIATAVGKEAEFKKLKSDYEAKAAKIRTDYADKLNSIKWTIASSYGGGEFLVDTATSWVGRVLNDAGAKFSQASADTADHEVTYSVEKLDVLADADVILIPRTAATGEVPQDTKDLDKQPSWQNLKAVKAGKVVPLTYATTDRYGTSIDVLDQIEAVLKGQ</sequence>
<feature type="signal peptide" evidence="5">
    <location>
        <begin position="1"/>
        <end position="23"/>
    </location>
</feature>
<name>A0ABW6GT34_9ACTN</name>
<evidence type="ECO:0000256" key="5">
    <source>
        <dbReference type="SAM" id="SignalP"/>
    </source>
</evidence>
<keyword evidence="4 5" id="KW-0732">Signal</keyword>
<evidence type="ECO:0000256" key="3">
    <source>
        <dbReference type="ARBA" id="ARBA00022448"/>
    </source>
</evidence>